<dbReference type="InterPro" id="IPR004045">
    <property type="entry name" value="Glutathione_S-Trfase_N"/>
</dbReference>
<dbReference type="SUPFAM" id="SSF47616">
    <property type="entry name" value="GST C-terminal domain-like"/>
    <property type="match status" value="1"/>
</dbReference>
<dbReference type="Proteomes" id="UP000622797">
    <property type="component" value="Unassembled WGS sequence"/>
</dbReference>
<proteinExistence type="predicted"/>
<feature type="domain" description="GST N-terminal" evidence="1">
    <location>
        <begin position="13"/>
        <end position="104"/>
    </location>
</feature>
<organism evidence="2 3">
    <name type="scientific">Fusarium sarcochroum</name>
    <dbReference type="NCBI Taxonomy" id="1208366"/>
    <lineage>
        <taxon>Eukaryota</taxon>
        <taxon>Fungi</taxon>
        <taxon>Dikarya</taxon>
        <taxon>Ascomycota</taxon>
        <taxon>Pezizomycotina</taxon>
        <taxon>Sordariomycetes</taxon>
        <taxon>Hypocreomycetidae</taxon>
        <taxon>Hypocreales</taxon>
        <taxon>Nectriaceae</taxon>
        <taxon>Fusarium</taxon>
        <taxon>Fusarium lateritium species complex</taxon>
    </lineage>
</organism>
<evidence type="ECO:0000313" key="2">
    <source>
        <dbReference type="EMBL" id="KAF4949312.1"/>
    </source>
</evidence>
<dbReference type="Gene3D" id="3.40.30.10">
    <property type="entry name" value="Glutaredoxin"/>
    <property type="match status" value="1"/>
</dbReference>
<evidence type="ECO:0000313" key="3">
    <source>
        <dbReference type="Proteomes" id="UP000622797"/>
    </source>
</evidence>
<dbReference type="InterPro" id="IPR054416">
    <property type="entry name" value="GST_UstS-like_C"/>
</dbReference>
<keyword evidence="3" id="KW-1185">Reference proteome</keyword>
<evidence type="ECO:0000259" key="1">
    <source>
        <dbReference type="PROSITE" id="PS50404"/>
    </source>
</evidence>
<dbReference type="InterPro" id="IPR036282">
    <property type="entry name" value="Glutathione-S-Trfase_C_sf"/>
</dbReference>
<reference evidence="2" key="1">
    <citation type="journal article" date="2020" name="BMC Genomics">
        <title>Correction to: Identification and distribution of gene clusters required for synthesis of sphingolipid metabolism inhibitors in diverse species of the filamentous fungus Fusarium.</title>
        <authorList>
            <person name="Kim H.S."/>
            <person name="Lohmar J.M."/>
            <person name="Busman M."/>
            <person name="Brown D.W."/>
            <person name="Naumann T.A."/>
            <person name="Divon H.H."/>
            <person name="Lysoe E."/>
            <person name="Uhlig S."/>
            <person name="Proctor R.H."/>
        </authorList>
    </citation>
    <scope>NUCLEOTIDE SEQUENCE</scope>
    <source>
        <strain evidence="2">NRRL 20472</strain>
    </source>
</reference>
<name>A0A8H4T0V7_9HYPO</name>
<dbReference type="EMBL" id="JABEXW010001014">
    <property type="protein sequence ID" value="KAF4949312.1"/>
    <property type="molecule type" value="Genomic_DNA"/>
</dbReference>
<dbReference type="PROSITE" id="PS50404">
    <property type="entry name" value="GST_NTER"/>
    <property type="match status" value="1"/>
</dbReference>
<sequence length="247" mass="27731">MSDRSQPDIILYDLACIKNVCFSPVAWKTRLMLNYKGISYKTIFLEFPDIEPTLKGLGVAPHDPSSGSHAKYTVPAIQHVPTNTYIMDSKAIAEFLAKTYPDPPLSLTSELGGEIETKARSAMGPAFYISQTPRELHILSPRSQEYFRGKAEARLGHKLEGLLEGDKEEKAWEEVKDKMRGVGDLMQTNKDDGPFILGARPSYSDFLIAASLQSGRTIDEGIFQRCIEYPGFKEIYEACLPWMEKKD</sequence>
<dbReference type="Pfam" id="PF13409">
    <property type="entry name" value="GST_N_2"/>
    <property type="match status" value="1"/>
</dbReference>
<dbReference type="CDD" id="cd03038">
    <property type="entry name" value="GST_N_etherase_LigE"/>
    <property type="match status" value="1"/>
</dbReference>
<comment type="caution">
    <text evidence="2">The sequence shown here is derived from an EMBL/GenBank/DDBJ whole genome shotgun (WGS) entry which is preliminary data.</text>
</comment>
<dbReference type="Gene3D" id="1.20.1050.10">
    <property type="match status" value="1"/>
</dbReference>
<protein>
    <recommendedName>
        <fullName evidence="1">GST N-terminal domain-containing protein</fullName>
    </recommendedName>
</protein>
<dbReference type="Pfam" id="PF22041">
    <property type="entry name" value="GST_C_7"/>
    <property type="match status" value="1"/>
</dbReference>
<dbReference type="InterPro" id="IPR036249">
    <property type="entry name" value="Thioredoxin-like_sf"/>
</dbReference>
<gene>
    <name evidence="2" type="ORF">FSARC_13519</name>
</gene>
<reference evidence="2" key="2">
    <citation type="submission" date="2020-05" db="EMBL/GenBank/DDBJ databases">
        <authorList>
            <person name="Kim H.-S."/>
            <person name="Proctor R.H."/>
            <person name="Brown D.W."/>
        </authorList>
    </citation>
    <scope>NUCLEOTIDE SEQUENCE</scope>
    <source>
        <strain evidence="2">NRRL 20472</strain>
    </source>
</reference>
<accession>A0A8H4T0V7</accession>
<dbReference type="AlphaFoldDB" id="A0A8H4T0V7"/>
<dbReference type="SUPFAM" id="SSF52833">
    <property type="entry name" value="Thioredoxin-like"/>
    <property type="match status" value="1"/>
</dbReference>
<dbReference type="OrthoDB" id="4951845at2759"/>